<organism evidence="7 8">
    <name type="scientific">Plastoroseomonas hellenica</name>
    <dbReference type="NCBI Taxonomy" id="2687306"/>
    <lineage>
        <taxon>Bacteria</taxon>
        <taxon>Pseudomonadati</taxon>
        <taxon>Pseudomonadota</taxon>
        <taxon>Alphaproteobacteria</taxon>
        <taxon>Acetobacterales</taxon>
        <taxon>Acetobacteraceae</taxon>
        <taxon>Plastoroseomonas</taxon>
    </lineage>
</organism>
<evidence type="ECO:0000313" key="8">
    <source>
        <dbReference type="Proteomes" id="UP001196870"/>
    </source>
</evidence>
<dbReference type="PANTHER" id="PTHR30011">
    <property type="entry name" value="ALKANESULFONATE MONOOXYGENASE-RELATED"/>
    <property type="match status" value="1"/>
</dbReference>
<gene>
    <name evidence="7" type="ORF">GXW71_24685</name>
</gene>
<dbReference type="InterPro" id="IPR011251">
    <property type="entry name" value="Luciferase-like_dom"/>
</dbReference>
<keyword evidence="1" id="KW-0285">Flavoprotein</keyword>
<keyword evidence="4" id="KW-0503">Monooxygenase</keyword>
<evidence type="ECO:0000256" key="1">
    <source>
        <dbReference type="ARBA" id="ARBA00022630"/>
    </source>
</evidence>
<dbReference type="CDD" id="cd01095">
    <property type="entry name" value="Nitrilotriacetate_monoxgenase"/>
    <property type="match status" value="1"/>
</dbReference>
<comment type="similarity">
    <text evidence="5">Belongs to the NtaA/SnaA/DszA monooxygenase family.</text>
</comment>
<evidence type="ECO:0000256" key="3">
    <source>
        <dbReference type="ARBA" id="ARBA00023002"/>
    </source>
</evidence>
<reference evidence="8" key="1">
    <citation type="journal article" date="2021" name="Syst. Appl. Microbiol.">
        <title>Roseomonas hellenica sp. nov., isolated from roots of wild-growing Alkanna tinctoria.</title>
        <authorList>
            <person name="Rat A."/>
            <person name="Naranjo H.D."/>
            <person name="Lebbe L."/>
            <person name="Cnockaert M."/>
            <person name="Krigas N."/>
            <person name="Grigoriadou K."/>
            <person name="Maloupa E."/>
            <person name="Willems A."/>
        </authorList>
    </citation>
    <scope>NUCLEOTIDE SEQUENCE [LARGE SCALE GENOMIC DNA]</scope>
    <source>
        <strain evidence="8">LMG 31523</strain>
    </source>
</reference>
<keyword evidence="3" id="KW-0560">Oxidoreductase</keyword>
<keyword evidence="2" id="KW-0288">FMN</keyword>
<evidence type="ECO:0000256" key="2">
    <source>
        <dbReference type="ARBA" id="ARBA00022643"/>
    </source>
</evidence>
<dbReference type="SUPFAM" id="SSF51679">
    <property type="entry name" value="Bacterial luciferase-like"/>
    <property type="match status" value="1"/>
</dbReference>
<sequence length="456" mass="50193">MTTRKMHLGLSIRALGYAQAPWRHPEVKADGQLDYDSFLKVAKIAESACFDMIFFADNVGYIGGDTPAGSIAYTNRVVELDPLILLSAIAANTRNIGLVATASTTFNDPYQIARRFSSLDHVSGGRAGWNVVTSFNDAEARNFGLEHMPSYDERHERAEEFVQVVKGLWDGWENDALVLDKVSGQFVDPAKMHVLNHAGKFFKVMGPLTCPRSPQGRPVLVQAGDGEPARRIASAHADLVYTAAVSLQAAKDYAASLRGMLAEKGRDSHAVRIMPAASVFVGRTRADAEGKYELMQDLVHEQTGLALVYSRMGDMSDYPLDGPVPEPKYSNSMMQSGARRFYDMAQRDNLTIRQLGRRLGAGTWGRPPVMGTAKDVADHMEEWFTAGVADGFNLTPGWLPHQIQDFAELVVPELQRRGLFRTSYDGRTLRDQLGLAKHRTHWELAREAASAPAGLG</sequence>
<proteinExistence type="inferred from homology"/>
<dbReference type="InterPro" id="IPR036661">
    <property type="entry name" value="Luciferase-like_sf"/>
</dbReference>
<dbReference type="InterPro" id="IPR016215">
    <property type="entry name" value="NTA_MOA"/>
</dbReference>
<evidence type="ECO:0000256" key="5">
    <source>
        <dbReference type="ARBA" id="ARBA00033748"/>
    </source>
</evidence>
<evidence type="ECO:0000259" key="6">
    <source>
        <dbReference type="Pfam" id="PF00296"/>
    </source>
</evidence>
<dbReference type="Proteomes" id="UP001196870">
    <property type="component" value="Unassembled WGS sequence"/>
</dbReference>
<dbReference type="RefSeq" id="WP_211855356.1">
    <property type="nucleotide sequence ID" value="NZ_JAAGBB010000037.1"/>
</dbReference>
<feature type="domain" description="Luciferase-like" evidence="6">
    <location>
        <begin position="21"/>
        <end position="389"/>
    </location>
</feature>
<dbReference type="InterPro" id="IPR051260">
    <property type="entry name" value="Diverse_substr_monoxygenases"/>
</dbReference>
<dbReference type="EMBL" id="JAAGBB010000037">
    <property type="protein sequence ID" value="MBR0667577.1"/>
    <property type="molecule type" value="Genomic_DNA"/>
</dbReference>
<dbReference type="NCBIfam" id="TIGR03860">
    <property type="entry name" value="FMN_nitrolo"/>
    <property type="match status" value="1"/>
</dbReference>
<protein>
    <submittedName>
        <fullName evidence="7">LLM class flavin-dependent oxidoreductase</fullName>
    </submittedName>
</protein>
<name>A0ABS5F4X4_9PROT</name>
<keyword evidence="8" id="KW-1185">Reference proteome</keyword>
<evidence type="ECO:0000313" key="7">
    <source>
        <dbReference type="EMBL" id="MBR0667577.1"/>
    </source>
</evidence>
<dbReference type="Pfam" id="PF00296">
    <property type="entry name" value="Bac_luciferase"/>
    <property type="match status" value="1"/>
</dbReference>
<dbReference type="Gene3D" id="3.20.20.30">
    <property type="entry name" value="Luciferase-like domain"/>
    <property type="match status" value="1"/>
</dbReference>
<dbReference type="PIRSF" id="PIRSF000337">
    <property type="entry name" value="NTA_MOA"/>
    <property type="match status" value="1"/>
</dbReference>
<accession>A0ABS5F4X4</accession>
<comment type="caution">
    <text evidence="7">The sequence shown here is derived from an EMBL/GenBank/DDBJ whole genome shotgun (WGS) entry which is preliminary data.</text>
</comment>
<evidence type="ECO:0000256" key="4">
    <source>
        <dbReference type="ARBA" id="ARBA00023033"/>
    </source>
</evidence>
<dbReference type="PANTHER" id="PTHR30011:SF16">
    <property type="entry name" value="C2H2 FINGER DOMAIN TRANSCRIPTION FACTOR (EUROFUNG)-RELATED"/>
    <property type="match status" value="1"/>
</dbReference>